<accession>A0A0G4GHL6</accession>
<evidence type="ECO:0000313" key="1">
    <source>
        <dbReference type="EMBL" id="CEM29124.1"/>
    </source>
</evidence>
<gene>
    <name evidence="1" type="ORF">Vbra_9974</name>
</gene>
<evidence type="ECO:0000313" key="2">
    <source>
        <dbReference type="Proteomes" id="UP000041254"/>
    </source>
</evidence>
<organism evidence="1 2">
    <name type="scientific">Vitrella brassicaformis (strain CCMP3155)</name>
    <dbReference type="NCBI Taxonomy" id="1169540"/>
    <lineage>
        <taxon>Eukaryota</taxon>
        <taxon>Sar</taxon>
        <taxon>Alveolata</taxon>
        <taxon>Colpodellida</taxon>
        <taxon>Vitrellaceae</taxon>
        <taxon>Vitrella</taxon>
    </lineage>
</organism>
<reference evidence="1 2" key="1">
    <citation type="submission" date="2014-11" db="EMBL/GenBank/DDBJ databases">
        <authorList>
            <person name="Zhu J."/>
            <person name="Qi W."/>
            <person name="Song R."/>
        </authorList>
    </citation>
    <scope>NUCLEOTIDE SEQUENCE [LARGE SCALE GENOMIC DNA]</scope>
</reference>
<dbReference type="VEuPathDB" id="CryptoDB:Vbra_9974"/>
<sequence length="98" mass="11120">MGTRHPTAHTAISGHKCVFKKHHDIHYECPHSYQLTKDGTKCYAETHYDQLYNYHYAAVTYNCLKGKLTYVGSQPICCVEHYGHGSSSSNLRGANSYH</sequence>
<dbReference type="InParanoid" id="A0A0G4GHL6"/>
<keyword evidence="2" id="KW-1185">Reference proteome</keyword>
<dbReference type="AlphaFoldDB" id="A0A0G4GHL6"/>
<name>A0A0G4GHL6_VITBC</name>
<dbReference type="Proteomes" id="UP000041254">
    <property type="component" value="Unassembled WGS sequence"/>
</dbReference>
<protein>
    <submittedName>
        <fullName evidence="1">Uncharacterized protein</fullName>
    </submittedName>
</protein>
<proteinExistence type="predicted"/>
<dbReference type="EMBL" id="CDMY01000666">
    <property type="protein sequence ID" value="CEM29124.1"/>
    <property type="molecule type" value="Genomic_DNA"/>
</dbReference>